<accession>A0A1G6GJT1</accession>
<evidence type="ECO:0000313" key="2">
    <source>
        <dbReference type="Proteomes" id="UP000243468"/>
    </source>
</evidence>
<dbReference type="RefSeq" id="WP_092818111.1">
    <property type="nucleotide sequence ID" value="NZ_BAABKJ010000007.1"/>
</dbReference>
<reference evidence="2" key="1">
    <citation type="submission" date="2016-09" db="EMBL/GenBank/DDBJ databases">
        <authorList>
            <person name="Varghese N."/>
            <person name="Submissions S."/>
        </authorList>
    </citation>
    <scope>NUCLEOTIDE SEQUENCE [LARGE SCALE GENOMIC DNA]</scope>
    <source>
        <strain evidence="2">ANC 4667</strain>
    </source>
</reference>
<sequence>MFEISQLNLINQLLAGYEISSQVKSLLKQKYVNVEATLVRAKKLREIEKAGQIVILQDPITEQVEDLAYLFSPFILANLNQKVIYHTVKNKQSLSILSRYYQANHNNLSFNFDELLDSLGLSLQLNDEEMTTEDSFYLNLINSLCNSKVSRIICITRLNVNLELIDFIAYFLHVQIQVIALEQQSEYLDINKINMLQLLFKNKNDKYIQLCTKFSKINAKLLKILNLYSFDQAQLLIDDMFYSEHIFEKLSVYGEYMQTKIQYH</sequence>
<gene>
    <name evidence="1" type="ORF">SAMN05421732_10115</name>
</gene>
<evidence type="ECO:0000313" key="1">
    <source>
        <dbReference type="EMBL" id="SDB82194.1"/>
    </source>
</evidence>
<name>A0A1G6GJT1_9GAMM</name>
<organism evidence="1 2">
    <name type="scientific">Acinetobacter kookii</name>
    <dbReference type="NCBI Taxonomy" id="1226327"/>
    <lineage>
        <taxon>Bacteria</taxon>
        <taxon>Pseudomonadati</taxon>
        <taxon>Pseudomonadota</taxon>
        <taxon>Gammaproteobacteria</taxon>
        <taxon>Moraxellales</taxon>
        <taxon>Moraxellaceae</taxon>
        <taxon>Acinetobacter</taxon>
    </lineage>
</organism>
<dbReference type="EMBL" id="FMYO01000001">
    <property type="protein sequence ID" value="SDB82194.1"/>
    <property type="molecule type" value="Genomic_DNA"/>
</dbReference>
<keyword evidence="2" id="KW-1185">Reference proteome</keyword>
<dbReference type="OrthoDB" id="6710935at2"/>
<proteinExistence type="predicted"/>
<protein>
    <submittedName>
        <fullName evidence="1">Uncharacterized protein</fullName>
    </submittedName>
</protein>
<dbReference type="Proteomes" id="UP000243468">
    <property type="component" value="Unassembled WGS sequence"/>
</dbReference>
<dbReference type="AlphaFoldDB" id="A0A1G6GJT1"/>